<dbReference type="PATRIC" id="fig|742725.3.peg.1697"/>
<feature type="domain" description="NADH:quinone oxidoreductase/Mrp antiporter transmembrane" evidence="9">
    <location>
        <begin position="131"/>
        <end position="411"/>
    </location>
</feature>
<evidence type="ECO:0000256" key="3">
    <source>
        <dbReference type="ARBA" id="ARBA00022692"/>
    </source>
</evidence>
<feature type="transmembrane region" description="Helical" evidence="8">
    <location>
        <begin position="266"/>
        <end position="290"/>
    </location>
</feature>
<feature type="transmembrane region" description="Helical" evidence="8">
    <location>
        <begin position="420"/>
        <end position="447"/>
    </location>
</feature>
<protein>
    <recommendedName>
        <fullName evidence="9">NADH:quinone oxidoreductase/Mrp antiporter transmembrane domain-containing protein</fullName>
    </recommendedName>
</protein>
<feature type="transmembrane region" description="Helical" evidence="8">
    <location>
        <begin position="297"/>
        <end position="321"/>
    </location>
</feature>
<dbReference type="GO" id="GO:0016491">
    <property type="term" value="F:oxidoreductase activity"/>
    <property type="evidence" value="ECO:0007669"/>
    <property type="project" value="UniProtKB-KW"/>
</dbReference>
<feature type="transmembrane region" description="Helical" evidence="8">
    <location>
        <begin position="650"/>
        <end position="669"/>
    </location>
</feature>
<keyword evidence="11" id="KW-1185">Reference proteome</keyword>
<feature type="transmembrane region" description="Helical" evidence="8">
    <location>
        <begin position="30"/>
        <end position="54"/>
    </location>
</feature>
<keyword evidence="3 7" id="KW-0812">Transmembrane</keyword>
<name>G5HAE0_9BACT</name>
<evidence type="ECO:0000259" key="9">
    <source>
        <dbReference type="Pfam" id="PF00361"/>
    </source>
</evidence>
<feature type="transmembrane region" description="Helical" evidence="8">
    <location>
        <begin position="107"/>
        <end position="125"/>
    </location>
</feature>
<evidence type="ECO:0000313" key="11">
    <source>
        <dbReference type="Proteomes" id="UP000006008"/>
    </source>
</evidence>
<dbReference type="eggNOG" id="COG0651">
    <property type="taxonomic scope" value="Bacteria"/>
</dbReference>
<keyword evidence="5" id="KW-0560">Oxidoreductase</keyword>
<dbReference type="PRINTS" id="PR01434">
    <property type="entry name" value="NADHDHGNASE5"/>
</dbReference>
<keyword evidence="4 8" id="KW-1133">Transmembrane helix</keyword>
<feature type="transmembrane region" description="Helical" evidence="8">
    <location>
        <begin position="204"/>
        <end position="227"/>
    </location>
</feature>
<keyword evidence="6 8" id="KW-0472">Membrane</keyword>
<dbReference type="InterPro" id="IPR001750">
    <property type="entry name" value="ND/Mrp_TM"/>
</dbReference>
<evidence type="ECO:0000256" key="6">
    <source>
        <dbReference type="ARBA" id="ARBA00023136"/>
    </source>
</evidence>
<comment type="subcellular location">
    <subcellularLocation>
        <location evidence="1">Cell membrane</location>
        <topology evidence="1">Multi-pass membrane protein</topology>
    </subcellularLocation>
    <subcellularLocation>
        <location evidence="7">Membrane</location>
        <topology evidence="7">Multi-pass membrane protein</topology>
    </subcellularLocation>
</comment>
<dbReference type="OrthoDB" id="9807568at2"/>
<feature type="transmembrane region" description="Helical" evidence="8">
    <location>
        <begin position="162"/>
        <end position="184"/>
    </location>
</feature>
<comment type="caution">
    <text evidence="10">The sequence shown here is derived from an EMBL/GenBank/DDBJ whole genome shotgun (WGS) entry which is preliminary data.</text>
</comment>
<accession>G5HAE0</accession>
<feature type="transmembrane region" description="Helical" evidence="8">
    <location>
        <begin position="468"/>
        <end position="493"/>
    </location>
</feature>
<dbReference type="PANTHER" id="PTHR42682:SF3">
    <property type="entry name" value="FORMATE HYDROGENLYASE SUBUNIT 3-RELATED"/>
    <property type="match status" value="1"/>
</dbReference>
<evidence type="ECO:0000256" key="1">
    <source>
        <dbReference type="ARBA" id="ARBA00004651"/>
    </source>
</evidence>
<sequence length="670" mass="72629">MFIESVIALMLLSLAVFAVPVRWKWQVAFCVVGLGVLSALYEAVGVFSGGGRIYPEGINIVFGPQYGVTDPLSSFFLIILSLSAVAVLIYAKGYIKPYLGRKSPAQISLHYCGLGILYLSMLLVVTLRDGFSFLFAWEVMTLSSFVLMLFDAERREVRRAALSYLILMHVGFLFLLAGFVTLYASGLPASFDALALYGEQGGNIIPLFIVFLIGFGMKAGIFPLHVWLPEAHPAAPAHISAFMSGVMIKTGVYGVMRVVSCFDSHLFAIGLIVLCIGAVTGLWGVILAALQNDVKKLLAYSSIENIGIIFIALGTALLGKAEGSDPIFYAGMAGALLHTLNHSFFKSLLFMGAGNIYTATHTTSLDDLGGLGKRMPVTAILFLVGTLAICALPPLSGFVSEFLIYMGLLDGIAANGPVTVIALSGLIFLALIGGLAVLAFTKLYGVVFSGLPRSEVAERAREVSRPMLAAMALPLAGILLVGLAPVFALRWIVGLVARIADVSGASPISVPADVLDRTVSFSDSFLPLTYGIGMLVGISVILWLLRSWVVRRRAESSSPTWNCGFTAVTSRMQYTGESFSEGLGRISERMITNRLDPARIAADEIFPTEHHFDVRHKDTLDSLFARWWSYLLRRMNARLVMFRTGKVNHYVLYALLFLALVFLLSILNLL</sequence>
<dbReference type="PANTHER" id="PTHR42682">
    <property type="entry name" value="HYDROGENASE-4 COMPONENT F"/>
    <property type="match status" value="1"/>
</dbReference>
<evidence type="ECO:0000256" key="5">
    <source>
        <dbReference type="ARBA" id="ARBA00023002"/>
    </source>
</evidence>
<evidence type="ECO:0000256" key="2">
    <source>
        <dbReference type="ARBA" id="ARBA00022475"/>
    </source>
</evidence>
<dbReference type="STRING" id="742725.HMPREF9450_01605"/>
<feature type="transmembrane region" description="Helical" evidence="8">
    <location>
        <begin position="131"/>
        <end position="150"/>
    </location>
</feature>
<evidence type="ECO:0000256" key="8">
    <source>
        <dbReference type="SAM" id="Phobius"/>
    </source>
</evidence>
<gene>
    <name evidence="10" type="ORF">HMPREF9450_01605</name>
</gene>
<dbReference type="InterPro" id="IPR052175">
    <property type="entry name" value="ComplexI-like_HydComp"/>
</dbReference>
<feature type="transmembrane region" description="Helical" evidence="8">
    <location>
        <begin position="327"/>
        <end position="345"/>
    </location>
</feature>
<dbReference type="Pfam" id="PF00361">
    <property type="entry name" value="Proton_antipo_M"/>
    <property type="match status" value="1"/>
</dbReference>
<feature type="transmembrane region" description="Helical" evidence="8">
    <location>
        <begin position="74"/>
        <end position="95"/>
    </location>
</feature>
<keyword evidence="2" id="KW-1003">Cell membrane</keyword>
<dbReference type="Proteomes" id="UP000006008">
    <property type="component" value="Unassembled WGS sequence"/>
</dbReference>
<proteinExistence type="predicted"/>
<organism evidence="10 11">
    <name type="scientific">Alistipes indistinctus YIT 12060</name>
    <dbReference type="NCBI Taxonomy" id="742725"/>
    <lineage>
        <taxon>Bacteria</taxon>
        <taxon>Pseudomonadati</taxon>
        <taxon>Bacteroidota</taxon>
        <taxon>Bacteroidia</taxon>
        <taxon>Bacteroidales</taxon>
        <taxon>Rikenellaceae</taxon>
        <taxon>Alistipes</taxon>
    </lineage>
</organism>
<dbReference type="GO" id="GO:0005886">
    <property type="term" value="C:plasma membrane"/>
    <property type="evidence" value="ECO:0007669"/>
    <property type="project" value="UniProtKB-SubCell"/>
</dbReference>
<dbReference type="GeneID" id="92815362"/>
<dbReference type="EMBL" id="ADLD01000013">
    <property type="protein sequence ID" value="EHB91556.1"/>
    <property type="molecule type" value="Genomic_DNA"/>
</dbReference>
<evidence type="ECO:0000313" key="10">
    <source>
        <dbReference type="EMBL" id="EHB91556.1"/>
    </source>
</evidence>
<feature type="transmembrane region" description="Helical" evidence="8">
    <location>
        <begin position="6"/>
        <end position="23"/>
    </location>
</feature>
<evidence type="ECO:0000256" key="4">
    <source>
        <dbReference type="ARBA" id="ARBA00022989"/>
    </source>
</evidence>
<feature type="transmembrane region" description="Helical" evidence="8">
    <location>
        <begin position="239"/>
        <end position="260"/>
    </location>
</feature>
<evidence type="ECO:0000256" key="7">
    <source>
        <dbReference type="RuleBase" id="RU000320"/>
    </source>
</evidence>
<dbReference type="RefSeq" id="WP_009134411.1">
    <property type="nucleotide sequence ID" value="NZ_CP102250.1"/>
</dbReference>
<dbReference type="HOGENOM" id="CLU_007100_8_1_10"/>
<feature type="transmembrane region" description="Helical" evidence="8">
    <location>
        <begin position="525"/>
        <end position="545"/>
    </location>
</feature>
<dbReference type="AlphaFoldDB" id="G5HAE0"/>
<reference evidence="10 11" key="1">
    <citation type="submission" date="2011-08" db="EMBL/GenBank/DDBJ databases">
        <title>The Genome Sequence of Alistipes indistinctus YIT 12060.</title>
        <authorList>
            <consortium name="The Broad Institute Genome Sequencing Platform"/>
            <person name="Earl A."/>
            <person name="Ward D."/>
            <person name="Feldgarden M."/>
            <person name="Gevers D."/>
            <person name="Morotomi M."/>
            <person name="Young S.K."/>
            <person name="Zeng Q."/>
            <person name="Gargeya S."/>
            <person name="Fitzgerald M."/>
            <person name="Haas B."/>
            <person name="Abouelleil A."/>
            <person name="Alvarado L."/>
            <person name="Arachchi H.M."/>
            <person name="Berlin A."/>
            <person name="Brown A."/>
            <person name="Chapman S.B."/>
            <person name="Chen Z."/>
            <person name="Dunbar C."/>
            <person name="Freedman E."/>
            <person name="Gearin G."/>
            <person name="Gellesch M."/>
            <person name="Goldberg J."/>
            <person name="Griggs A."/>
            <person name="Gujja S."/>
            <person name="Heiman D."/>
            <person name="Howarth C."/>
            <person name="Larson L."/>
            <person name="Lui A."/>
            <person name="MacDonald P.J.P."/>
            <person name="Montmayeur A."/>
            <person name="Murphy C."/>
            <person name="Neiman D."/>
            <person name="Pearson M."/>
            <person name="Priest M."/>
            <person name="Roberts A."/>
            <person name="Saif S."/>
            <person name="Shea T."/>
            <person name="Shenoy N."/>
            <person name="Sisk P."/>
            <person name="Stolte C."/>
            <person name="Sykes S."/>
            <person name="Wortman J."/>
            <person name="Nusbaum C."/>
            <person name="Birren B."/>
        </authorList>
    </citation>
    <scope>NUCLEOTIDE SEQUENCE [LARGE SCALE GENOMIC DNA]</scope>
    <source>
        <strain evidence="10 11">YIT 12060</strain>
    </source>
</reference>
<feature type="transmembrane region" description="Helical" evidence="8">
    <location>
        <begin position="380"/>
        <end position="408"/>
    </location>
</feature>